<evidence type="ECO:0000256" key="4">
    <source>
        <dbReference type="ARBA" id="ARBA00022655"/>
    </source>
</evidence>
<dbReference type="InterPro" id="IPR004821">
    <property type="entry name" value="Cyt_trans-like"/>
</dbReference>
<dbReference type="Gene3D" id="3.30.1300.10">
    <property type="entry name" value="Pantoate-beta-alanine ligase, C-terminal domain"/>
    <property type="match status" value="1"/>
</dbReference>
<comment type="subunit">
    <text evidence="8">Homodimer.</text>
</comment>
<dbReference type="EC" id="6.3.2.1" evidence="8"/>
<dbReference type="Proteomes" id="UP001234916">
    <property type="component" value="Chromosome"/>
</dbReference>
<comment type="function">
    <text evidence="8">Catalyzes the condensation of pantoate with beta-alanine in an ATP-dependent reaction via a pantoyl-adenylate intermediate.</text>
</comment>
<feature type="binding site" evidence="8">
    <location>
        <begin position="144"/>
        <end position="147"/>
    </location>
    <ligand>
        <name>ATP</name>
        <dbReference type="ChEBI" id="CHEBI:30616"/>
    </ligand>
</feature>
<organism evidence="9">
    <name type="scientific">Candidatus Nitricoxidivorans perseverans</name>
    <dbReference type="NCBI Taxonomy" id="2975601"/>
    <lineage>
        <taxon>Bacteria</taxon>
        <taxon>Pseudomonadati</taxon>
        <taxon>Pseudomonadota</taxon>
        <taxon>Betaproteobacteria</taxon>
        <taxon>Nitrosomonadales</taxon>
        <taxon>Sterolibacteriaceae</taxon>
        <taxon>Candidatus Nitricoxidivorans</taxon>
    </lineage>
</organism>
<evidence type="ECO:0000256" key="5">
    <source>
        <dbReference type="ARBA" id="ARBA00022741"/>
    </source>
</evidence>
<dbReference type="PANTHER" id="PTHR21299">
    <property type="entry name" value="CYTIDYLATE KINASE/PANTOATE-BETA-ALANINE LIGASE"/>
    <property type="match status" value="1"/>
</dbReference>
<comment type="miscellaneous">
    <text evidence="8">The reaction proceeds by a bi uni uni bi ping pong mechanism.</text>
</comment>
<evidence type="ECO:0000256" key="6">
    <source>
        <dbReference type="ARBA" id="ARBA00022840"/>
    </source>
</evidence>
<keyword evidence="3 8" id="KW-0436">Ligase</keyword>
<dbReference type="GO" id="GO:0005829">
    <property type="term" value="C:cytosol"/>
    <property type="evidence" value="ECO:0007669"/>
    <property type="project" value="TreeGrafter"/>
</dbReference>
<feature type="binding site" evidence="8">
    <location>
        <position position="173"/>
    </location>
    <ligand>
        <name>ATP</name>
        <dbReference type="ChEBI" id="CHEBI:30616"/>
    </ligand>
</feature>
<proteinExistence type="inferred from homology"/>
<feature type="active site" description="Proton donor" evidence="8">
    <location>
        <position position="33"/>
    </location>
</feature>
<comment type="pathway">
    <text evidence="1 8">Cofactor biosynthesis; (R)-pantothenate biosynthesis; (R)-pantothenate from (R)-pantoate and beta-alanine: step 1/1.</text>
</comment>
<evidence type="ECO:0000256" key="2">
    <source>
        <dbReference type="ARBA" id="ARBA00009256"/>
    </source>
</evidence>
<dbReference type="SUPFAM" id="SSF52374">
    <property type="entry name" value="Nucleotidylyl transferase"/>
    <property type="match status" value="1"/>
</dbReference>
<dbReference type="NCBIfam" id="TIGR00018">
    <property type="entry name" value="panC"/>
    <property type="match status" value="1"/>
</dbReference>
<dbReference type="Pfam" id="PF02569">
    <property type="entry name" value="Pantoate_ligase"/>
    <property type="match status" value="1"/>
</dbReference>
<dbReference type="NCBIfam" id="TIGR00125">
    <property type="entry name" value="cyt_tran_rel"/>
    <property type="match status" value="1"/>
</dbReference>
<dbReference type="CDD" id="cd00560">
    <property type="entry name" value="PanC"/>
    <property type="match status" value="1"/>
</dbReference>
<dbReference type="InterPro" id="IPR003721">
    <property type="entry name" value="Pantoate_ligase"/>
</dbReference>
<dbReference type="InterPro" id="IPR042176">
    <property type="entry name" value="Pantoate_ligase_C"/>
</dbReference>
<accession>A0AA49FMF3</accession>
<keyword evidence="8" id="KW-0963">Cytoplasm</keyword>
<dbReference type="KEGG" id="npv:OHM77_05945"/>
<feature type="binding site" evidence="8">
    <location>
        <position position="150"/>
    </location>
    <ligand>
        <name>(R)-pantoate</name>
        <dbReference type="ChEBI" id="CHEBI:15980"/>
    </ligand>
</feature>
<evidence type="ECO:0000256" key="8">
    <source>
        <dbReference type="HAMAP-Rule" id="MF_00158"/>
    </source>
</evidence>
<evidence type="ECO:0000256" key="1">
    <source>
        <dbReference type="ARBA" id="ARBA00004990"/>
    </source>
</evidence>
<evidence type="ECO:0000313" key="9">
    <source>
        <dbReference type="EMBL" id="WIM06806.1"/>
    </source>
</evidence>
<dbReference type="AlphaFoldDB" id="A0AA49FMF3"/>
<keyword evidence="5 8" id="KW-0547">Nucleotide-binding</keyword>
<dbReference type="GO" id="GO:0004592">
    <property type="term" value="F:pantoate-beta-alanine ligase activity"/>
    <property type="evidence" value="ECO:0007669"/>
    <property type="project" value="UniProtKB-UniRule"/>
</dbReference>
<feature type="binding site" evidence="8">
    <location>
        <position position="57"/>
    </location>
    <ligand>
        <name>beta-alanine</name>
        <dbReference type="ChEBI" id="CHEBI:57966"/>
    </ligand>
</feature>
<keyword evidence="4 8" id="KW-0566">Pantothenate biosynthesis</keyword>
<protein>
    <recommendedName>
        <fullName evidence="8">Pantothenate synthetase</fullName>
        <shortName evidence="8">PS</shortName>
        <ecNumber evidence="8">6.3.2.1</ecNumber>
    </recommendedName>
    <alternativeName>
        <fullName evidence="8">Pantoate--beta-alanine ligase</fullName>
    </alternativeName>
    <alternativeName>
        <fullName evidence="8">Pantoate-activating enzyme</fullName>
    </alternativeName>
</protein>
<dbReference type="EMBL" id="CP107246">
    <property type="protein sequence ID" value="WIM06806.1"/>
    <property type="molecule type" value="Genomic_DNA"/>
</dbReference>
<dbReference type="Gene3D" id="3.40.50.620">
    <property type="entry name" value="HUPs"/>
    <property type="match status" value="1"/>
</dbReference>
<evidence type="ECO:0000256" key="3">
    <source>
        <dbReference type="ARBA" id="ARBA00022598"/>
    </source>
</evidence>
<gene>
    <name evidence="8 9" type="primary">panC</name>
    <name evidence="9" type="ORF">OHM77_05945</name>
</gene>
<feature type="binding site" evidence="8">
    <location>
        <begin position="181"/>
        <end position="184"/>
    </location>
    <ligand>
        <name>ATP</name>
        <dbReference type="ChEBI" id="CHEBI:30616"/>
    </ligand>
</feature>
<feature type="binding site" evidence="8">
    <location>
        <position position="57"/>
    </location>
    <ligand>
        <name>(R)-pantoate</name>
        <dbReference type="ChEBI" id="CHEBI:15980"/>
    </ligand>
</feature>
<evidence type="ECO:0000256" key="7">
    <source>
        <dbReference type="ARBA" id="ARBA00048258"/>
    </source>
</evidence>
<reference evidence="9" key="1">
    <citation type="journal article" date="2023" name="Nat. Microbiol.">
        <title>Enrichment and characterization of a nitric oxide-reducing microbial community in a continuous bioreactor.</title>
        <authorList>
            <person name="Garrido-Amador P."/>
            <person name="Stortenbeker N."/>
            <person name="Wessels H.J.C.T."/>
            <person name="Speth D.R."/>
            <person name="Garcia-Heredia I."/>
            <person name="Kartal B."/>
        </authorList>
    </citation>
    <scope>NUCLEOTIDE SEQUENCE</scope>
    <source>
        <strain evidence="9">MAG1</strain>
    </source>
</reference>
<comment type="subcellular location">
    <subcellularLocation>
        <location evidence="8">Cytoplasm</location>
    </subcellularLocation>
</comment>
<keyword evidence="6 8" id="KW-0067">ATP-binding</keyword>
<feature type="binding site" evidence="8">
    <location>
        <begin position="26"/>
        <end position="33"/>
    </location>
    <ligand>
        <name>ATP</name>
        <dbReference type="ChEBI" id="CHEBI:30616"/>
    </ligand>
</feature>
<dbReference type="PANTHER" id="PTHR21299:SF1">
    <property type="entry name" value="PANTOATE--BETA-ALANINE LIGASE"/>
    <property type="match status" value="1"/>
</dbReference>
<dbReference type="GO" id="GO:0015940">
    <property type="term" value="P:pantothenate biosynthetic process"/>
    <property type="evidence" value="ECO:0007669"/>
    <property type="project" value="UniProtKB-UniRule"/>
</dbReference>
<dbReference type="HAMAP" id="MF_00158">
    <property type="entry name" value="PanC"/>
    <property type="match status" value="1"/>
</dbReference>
<name>A0AA49FMF3_9PROT</name>
<dbReference type="InterPro" id="IPR014729">
    <property type="entry name" value="Rossmann-like_a/b/a_fold"/>
</dbReference>
<comment type="catalytic activity">
    <reaction evidence="7 8">
        <text>(R)-pantoate + beta-alanine + ATP = (R)-pantothenate + AMP + diphosphate + H(+)</text>
        <dbReference type="Rhea" id="RHEA:10912"/>
        <dbReference type="ChEBI" id="CHEBI:15378"/>
        <dbReference type="ChEBI" id="CHEBI:15980"/>
        <dbReference type="ChEBI" id="CHEBI:29032"/>
        <dbReference type="ChEBI" id="CHEBI:30616"/>
        <dbReference type="ChEBI" id="CHEBI:33019"/>
        <dbReference type="ChEBI" id="CHEBI:57966"/>
        <dbReference type="ChEBI" id="CHEBI:456215"/>
        <dbReference type="EC" id="6.3.2.1"/>
    </reaction>
</comment>
<comment type="similarity">
    <text evidence="2 8">Belongs to the pantothenate synthetase family.</text>
</comment>
<sequence length="281" mass="30836">MRIHETIAGLRAALKSAGRVALVPTMGNLHEGHIALMKQARGHGDSVVATIFVNRLQFRPGEDFEKYPRTFAADCEKLEAAGVDFLFAPTEAEMYPRPQGFHVEPPPELANILEGEFRPGHFRGVATVVMKLFQIVQPDAALFGKKDWQQLAVIRAMVRDLNLPIEIVAGETVRAPDGLALSSRNGYLSEAERAEAPRLHRVLTKVVEAIRAGNRDRAGLEAAAVAELRAAGWIPDYIAVRNRIDLQLPPRHESIDPGEADLIVLAAARLGSTRLIDNLEV</sequence>
<dbReference type="GO" id="GO:0005524">
    <property type="term" value="F:ATP binding"/>
    <property type="evidence" value="ECO:0007669"/>
    <property type="project" value="UniProtKB-KW"/>
</dbReference>